<dbReference type="InterPro" id="IPR053137">
    <property type="entry name" value="NLR-like"/>
</dbReference>
<dbReference type="OrthoDB" id="5986190at2759"/>
<dbReference type="InterPro" id="IPR011990">
    <property type="entry name" value="TPR-like_helical_dom_sf"/>
</dbReference>
<protein>
    <recommendedName>
        <fullName evidence="3">Tetratricopeptide repeat-domain-containing protein</fullName>
    </recommendedName>
</protein>
<dbReference type="PANTHER" id="PTHR46082:SF11">
    <property type="entry name" value="AAA+ ATPASE DOMAIN-CONTAINING PROTEIN-RELATED"/>
    <property type="match status" value="1"/>
</dbReference>
<evidence type="ECO:0000313" key="2">
    <source>
        <dbReference type="Proteomes" id="UP000326198"/>
    </source>
</evidence>
<dbReference type="EMBL" id="ML736417">
    <property type="protein sequence ID" value="KAE8371536.1"/>
    <property type="molecule type" value="Genomic_DNA"/>
</dbReference>
<dbReference type="Proteomes" id="UP000326198">
    <property type="component" value="Unassembled WGS sequence"/>
</dbReference>
<accession>A0A5N7AQE8</accession>
<name>A0A5N7AQE8_9EURO</name>
<evidence type="ECO:0008006" key="3">
    <source>
        <dbReference type="Google" id="ProtNLM"/>
    </source>
</evidence>
<sequence length="206" mass="23419">MLSCVRMLGLACIEMGDIMMQKSCRYRWWRLASRPEHPNTLTSMANLASTYWNQGRWKEAEELEVQVMETRKQVLGSEHPSTLTSTHNLAYTWESLGKINDALMLMEKCVELRTKLSGPDHPYTLSSSKALSKWLQAKGSSPAKPSLIVGQQESDQYSPNLLGHYHLNVPSSDCPSVELASQPIELKPDSAKHPKRLFFKRIFRRG</sequence>
<dbReference type="Gene3D" id="1.25.40.10">
    <property type="entry name" value="Tetratricopeptide repeat domain"/>
    <property type="match status" value="1"/>
</dbReference>
<dbReference type="SUPFAM" id="SSF48452">
    <property type="entry name" value="TPR-like"/>
    <property type="match status" value="1"/>
</dbReference>
<dbReference type="Pfam" id="PF13374">
    <property type="entry name" value="TPR_10"/>
    <property type="match status" value="2"/>
</dbReference>
<gene>
    <name evidence="1" type="ORF">BDV26DRAFT_125608</name>
</gene>
<proteinExistence type="predicted"/>
<reference evidence="1 2" key="1">
    <citation type="submission" date="2019-04" db="EMBL/GenBank/DDBJ databases">
        <title>Friends and foes A comparative genomics studyof 23 Aspergillus species from section Flavi.</title>
        <authorList>
            <consortium name="DOE Joint Genome Institute"/>
            <person name="Kjaerbolling I."/>
            <person name="Vesth T."/>
            <person name="Frisvad J.C."/>
            <person name="Nybo J.L."/>
            <person name="Theobald S."/>
            <person name="Kildgaard S."/>
            <person name="Isbrandt T."/>
            <person name="Kuo A."/>
            <person name="Sato A."/>
            <person name="Lyhne E.K."/>
            <person name="Kogle M.E."/>
            <person name="Wiebenga A."/>
            <person name="Kun R.S."/>
            <person name="Lubbers R.J."/>
            <person name="Makela M.R."/>
            <person name="Barry K."/>
            <person name="Chovatia M."/>
            <person name="Clum A."/>
            <person name="Daum C."/>
            <person name="Haridas S."/>
            <person name="He G."/>
            <person name="LaButti K."/>
            <person name="Lipzen A."/>
            <person name="Mondo S."/>
            <person name="Riley R."/>
            <person name="Salamov A."/>
            <person name="Simmons B.A."/>
            <person name="Magnuson J.K."/>
            <person name="Henrissat B."/>
            <person name="Mortensen U.H."/>
            <person name="Larsen T.O."/>
            <person name="Devries R.P."/>
            <person name="Grigoriev I.V."/>
            <person name="Machida M."/>
            <person name="Baker S.E."/>
            <person name="Andersen M.R."/>
        </authorList>
    </citation>
    <scope>NUCLEOTIDE SEQUENCE [LARGE SCALE GENOMIC DNA]</scope>
    <source>
        <strain evidence="1 2">IBT 29228</strain>
    </source>
</reference>
<evidence type="ECO:0000313" key="1">
    <source>
        <dbReference type="EMBL" id="KAE8371536.1"/>
    </source>
</evidence>
<dbReference type="PANTHER" id="PTHR46082">
    <property type="entry name" value="ATP/GTP-BINDING PROTEIN-RELATED"/>
    <property type="match status" value="1"/>
</dbReference>
<organism evidence="1 2">
    <name type="scientific">Aspergillus bertholletiae</name>
    <dbReference type="NCBI Taxonomy" id="1226010"/>
    <lineage>
        <taxon>Eukaryota</taxon>
        <taxon>Fungi</taxon>
        <taxon>Dikarya</taxon>
        <taxon>Ascomycota</taxon>
        <taxon>Pezizomycotina</taxon>
        <taxon>Eurotiomycetes</taxon>
        <taxon>Eurotiomycetidae</taxon>
        <taxon>Eurotiales</taxon>
        <taxon>Aspergillaceae</taxon>
        <taxon>Aspergillus</taxon>
        <taxon>Aspergillus subgen. Circumdati</taxon>
    </lineage>
</organism>
<dbReference type="AlphaFoldDB" id="A0A5N7AQE8"/>
<keyword evidence="2" id="KW-1185">Reference proteome</keyword>